<evidence type="ECO:0000256" key="10">
    <source>
        <dbReference type="RuleBase" id="RU363121"/>
    </source>
</evidence>
<keyword evidence="5" id="KW-0605">Phycobilisome</keyword>
<dbReference type="AlphaFoldDB" id="A0A8J7DYG1"/>
<dbReference type="GO" id="GO:0005471">
    <property type="term" value="F:ATP:ADP antiporter activity"/>
    <property type="evidence" value="ECO:0007669"/>
    <property type="project" value="InterPro"/>
</dbReference>
<dbReference type="InterPro" id="IPR004155">
    <property type="entry name" value="PBS_lyase_HEAT"/>
</dbReference>
<dbReference type="GO" id="GO:0030089">
    <property type="term" value="C:phycobilisome"/>
    <property type="evidence" value="ECO:0007669"/>
    <property type="project" value="UniProtKB-KW"/>
</dbReference>
<dbReference type="InterPro" id="IPR011989">
    <property type="entry name" value="ARM-like"/>
</dbReference>
<dbReference type="GO" id="GO:0005524">
    <property type="term" value="F:ATP binding"/>
    <property type="evidence" value="ECO:0007669"/>
    <property type="project" value="UniProtKB-KW"/>
</dbReference>
<dbReference type="InterPro" id="IPR004667">
    <property type="entry name" value="ADP_ATP_car_bac_type"/>
</dbReference>
<sequence>MKSKTAKNRSLWGQKILKILNLRPEEGERTLLMFAFYTITSVGLLWLEQTTIAIFLQGFGAEGLPVIYIASALMGSSLGILYSWLQNNLPLKRVFGTIAVVMAVPLIFFRIGLDIEALNGMFALGTSFALRLWMDAEEILNDLNSQVAANQLFNIREIKRTYPIISSGLLVGDVISGFSLPILVLLIGLKNVILVAATMILFGGWTLLYLSKRYKQAFPDTPVRELDELQPNYSTRRTGSTLRKYIIPLFIFFILGEVLFLLVEFQFFGELERVYPETVDLAAFLGLFSGCLGLFELTTQWFVSSRAVERLGVFIAAMFLPISLSFLGFLTITFDLTGLLALDSAQILFFGAVMLKFFDELLRYTLIAGIEPFLFQPLPSEIRSSMQARVQGIAEPLSTGLTGASIGAVIWLVSRANPGRSEEVVRQLQGGVFIGAIILFSVCWAFSALLLRASYVSLLVQSAEQGRLGFSNVDLKAFKRAIIDSLDRKTTEEDQRSCIQLLDRIDPEGAGEILAPRLTLFPPRLQHECMEVMLKYPNPNYLGDVQRLIEQKPSLDVLALALRYIWLSQPELETSTLAAYLHDRVDPIVRGTATGLILGRGQPSERAEALTALEAMLTSKREREREIAIQALQQRETDPSLLQRYVPELLQDESARVRCALLEAIANKHLREYYPSLIKGLYYKSTREAAKRALSRLEDEILPLLAALLEDDRKLDFLRSQAGSAIAEIGSQEALNILTQQLMSSWGTHRRNLLRILLKVAGEPGIEAVLNRLGRSGVEQLIEQELLILAQVFAALVDLDPEGVEGTEAEFLYAALEGMQKDIIDRCFLLMKLLYPLSAIQAAILNLDSDSENSMALGLEILDNTIDIPQKQVFIRVLERRPIAERLQDFAELMPYRAMTPRDRVLRLLEFRHFLSDWTLACCFHAARAQRWAVTREATLACLSHPSSFVREAVLSYLKEASPRTCLELLPILRNDPDPLVAAQVDSLKVELG</sequence>
<keyword evidence="2 10" id="KW-0813">Transport</keyword>
<organism evidence="11 12">
    <name type="scientific">Lusitaniella coriacea LEGE 07157</name>
    <dbReference type="NCBI Taxonomy" id="945747"/>
    <lineage>
        <taxon>Bacteria</taxon>
        <taxon>Bacillati</taxon>
        <taxon>Cyanobacteriota</taxon>
        <taxon>Cyanophyceae</taxon>
        <taxon>Spirulinales</taxon>
        <taxon>Lusitaniellaceae</taxon>
        <taxon>Lusitaniella</taxon>
    </lineage>
</organism>
<feature type="transmembrane region" description="Helical" evidence="10">
    <location>
        <begin position="94"/>
        <end position="111"/>
    </location>
</feature>
<feature type="transmembrane region" description="Helical" evidence="10">
    <location>
        <begin position="433"/>
        <end position="451"/>
    </location>
</feature>
<keyword evidence="8 10" id="KW-1133">Transmembrane helix</keyword>
<accession>A0A8J7DYG1</accession>
<keyword evidence="7 10" id="KW-0067">ATP-binding</keyword>
<feature type="transmembrane region" description="Helical" evidence="10">
    <location>
        <begin position="192"/>
        <end position="210"/>
    </location>
</feature>
<evidence type="ECO:0000256" key="8">
    <source>
        <dbReference type="ARBA" id="ARBA00022989"/>
    </source>
</evidence>
<feature type="transmembrane region" description="Helical" evidence="10">
    <location>
        <begin position="67"/>
        <end position="85"/>
    </location>
</feature>
<dbReference type="SUPFAM" id="SSF48371">
    <property type="entry name" value="ARM repeat"/>
    <property type="match status" value="1"/>
</dbReference>
<proteinExistence type="inferred from homology"/>
<evidence type="ECO:0000256" key="4">
    <source>
        <dbReference type="ARBA" id="ARBA00022692"/>
    </source>
</evidence>
<protein>
    <recommendedName>
        <fullName evidence="10">ADP,ATP carrier protein</fullName>
    </recommendedName>
</protein>
<keyword evidence="6 10" id="KW-0547">Nucleotide-binding</keyword>
<feature type="transmembrane region" description="Helical" evidence="10">
    <location>
        <begin position="245"/>
        <end position="269"/>
    </location>
</feature>
<dbReference type="InterPro" id="IPR016024">
    <property type="entry name" value="ARM-type_fold"/>
</dbReference>
<evidence type="ECO:0000256" key="7">
    <source>
        <dbReference type="ARBA" id="ARBA00022840"/>
    </source>
</evidence>
<comment type="caution">
    <text evidence="11">The sequence shown here is derived from an EMBL/GenBank/DDBJ whole genome shotgun (WGS) entry which is preliminary data.</text>
</comment>
<dbReference type="Proteomes" id="UP000654482">
    <property type="component" value="Unassembled WGS sequence"/>
</dbReference>
<evidence type="ECO:0000256" key="5">
    <source>
        <dbReference type="ARBA" id="ARBA00022738"/>
    </source>
</evidence>
<feature type="transmembrane region" description="Helical" evidence="10">
    <location>
        <begin position="393"/>
        <end position="413"/>
    </location>
</feature>
<dbReference type="Pfam" id="PF03219">
    <property type="entry name" value="TLC"/>
    <property type="match status" value="1"/>
</dbReference>
<keyword evidence="12" id="KW-1185">Reference proteome</keyword>
<keyword evidence="3" id="KW-0042">Antenna complex</keyword>
<dbReference type="SMART" id="SM00567">
    <property type="entry name" value="EZ_HEAT"/>
    <property type="match status" value="3"/>
</dbReference>
<feature type="transmembrane region" description="Helical" evidence="10">
    <location>
        <begin position="117"/>
        <end position="134"/>
    </location>
</feature>
<keyword evidence="9 10" id="KW-0472">Membrane</keyword>
<feature type="transmembrane region" description="Helical" evidence="10">
    <location>
        <begin position="164"/>
        <end position="186"/>
    </location>
</feature>
<comment type="subcellular location">
    <subcellularLocation>
        <location evidence="1 10">Membrane</location>
        <topology evidence="1 10">Multi-pass membrane protein</topology>
    </subcellularLocation>
</comment>
<evidence type="ECO:0000256" key="6">
    <source>
        <dbReference type="ARBA" id="ARBA00022741"/>
    </source>
</evidence>
<feature type="transmembrane region" description="Helical" evidence="10">
    <location>
        <begin position="311"/>
        <end position="332"/>
    </location>
</feature>
<evidence type="ECO:0000256" key="1">
    <source>
        <dbReference type="ARBA" id="ARBA00004141"/>
    </source>
</evidence>
<keyword evidence="4 10" id="KW-0812">Transmembrane</keyword>
<evidence type="ECO:0000313" key="11">
    <source>
        <dbReference type="EMBL" id="MBE9117774.1"/>
    </source>
</evidence>
<feature type="transmembrane region" description="Helical" evidence="10">
    <location>
        <begin position="281"/>
        <end position="299"/>
    </location>
</feature>
<dbReference type="EMBL" id="JADEWZ010000030">
    <property type="protein sequence ID" value="MBE9117774.1"/>
    <property type="molecule type" value="Genomic_DNA"/>
</dbReference>
<evidence type="ECO:0000256" key="2">
    <source>
        <dbReference type="ARBA" id="ARBA00022448"/>
    </source>
</evidence>
<dbReference type="Gene3D" id="1.25.10.10">
    <property type="entry name" value="Leucine-rich Repeat Variant"/>
    <property type="match status" value="1"/>
</dbReference>
<evidence type="ECO:0000313" key="12">
    <source>
        <dbReference type="Proteomes" id="UP000654482"/>
    </source>
</evidence>
<name>A0A8J7DYG1_9CYAN</name>
<gene>
    <name evidence="11" type="ORF">IQ249_17895</name>
</gene>
<evidence type="ECO:0000256" key="9">
    <source>
        <dbReference type="ARBA" id="ARBA00023136"/>
    </source>
</evidence>
<evidence type="ECO:0000256" key="3">
    <source>
        <dbReference type="ARBA" id="ARBA00022549"/>
    </source>
</evidence>
<feature type="transmembrane region" description="Helical" evidence="10">
    <location>
        <begin position="30"/>
        <end position="47"/>
    </location>
</feature>
<reference evidence="11" key="1">
    <citation type="submission" date="2020-10" db="EMBL/GenBank/DDBJ databases">
        <authorList>
            <person name="Castelo-Branco R."/>
            <person name="Eusebio N."/>
            <person name="Adriana R."/>
            <person name="Vieira A."/>
            <person name="Brugerolle De Fraissinette N."/>
            <person name="Rezende De Castro R."/>
            <person name="Schneider M.P."/>
            <person name="Vasconcelos V."/>
            <person name="Leao P.N."/>
        </authorList>
    </citation>
    <scope>NUCLEOTIDE SEQUENCE</scope>
    <source>
        <strain evidence="11">LEGE 07157</strain>
    </source>
</reference>
<comment type="similarity">
    <text evidence="10">Belongs to the ADP/ATP translocase tlc family.</text>
</comment>